<keyword evidence="2" id="KW-1185">Reference proteome</keyword>
<reference evidence="1 2" key="1">
    <citation type="submission" date="2015-05" db="EMBL/GenBank/DDBJ databases">
        <title>Evolution of Trichinella species and genotypes.</title>
        <authorList>
            <person name="Korhonen P.K."/>
            <person name="Edoardo P."/>
            <person name="Giuseppe L.R."/>
            <person name="Gasser R.B."/>
        </authorList>
    </citation>
    <scope>NUCLEOTIDE SEQUENCE [LARGE SCALE GENOMIC DNA]</scope>
    <source>
        <strain evidence="1">ISS10</strain>
    </source>
</reference>
<evidence type="ECO:0000313" key="2">
    <source>
        <dbReference type="Proteomes" id="UP000054721"/>
    </source>
</evidence>
<protein>
    <submittedName>
        <fullName evidence="1">Uncharacterized protein</fullName>
    </submittedName>
</protein>
<name>A0A0V1KTA4_9BILA</name>
<proteinExistence type="predicted"/>
<sequence>MKTVETEVIFTVEIQSCEKRSSVVQEEEYRFKLDDHLQVPFFPMTLFITVVYPTEKELKYHFRMLSEIWHNLDEKRVKFSESVQLYMHEVAQDQSNQSKLFLYTYIDNRYSKNK</sequence>
<dbReference type="Proteomes" id="UP000054721">
    <property type="component" value="Unassembled WGS sequence"/>
</dbReference>
<accession>A0A0V1KTA4</accession>
<dbReference type="EMBL" id="JYDW01000258">
    <property type="protein sequence ID" value="KRZ50573.1"/>
    <property type="molecule type" value="Genomic_DNA"/>
</dbReference>
<organism evidence="1 2">
    <name type="scientific">Trichinella nativa</name>
    <dbReference type="NCBI Taxonomy" id="6335"/>
    <lineage>
        <taxon>Eukaryota</taxon>
        <taxon>Metazoa</taxon>
        <taxon>Ecdysozoa</taxon>
        <taxon>Nematoda</taxon>
        <taxon>Enoplea</taxon>
        <taxon>Dorylaimia</taxon>
        <taxon>Trichinellida</taxon>
        <taxon>Trichinellidae</taxon>
        <taxon>Trichinella</taxon>
    </lineage>
</organism>
<dbReference type="AlphaFoldDB" id="A0A0V1KTA4"/>
<evidence type="ECO:0000313" key="1">
    <source>
        <dbReference type="EMBL" id="KRZ50573.1"/>
    </source>
</evidence>
<comment type="caution">
    <text evidence="1">The sequence shown here is derived from an EMBL/GenBank/DDBJ whole genome shotgun (WGS) entry which is preliminary data.</text>
</comment>
<gene>
    <name evidence="1" type="ORF">T02_2477</name>
</gene>